<feature type="signal peptide" evidence="1">
    <location>
        <begin position="1"/>
        <end position="22"/>
    </location>
</feature>
<dbReference type="Proteomes" id="UP000018439">
    <property type="component" value="Chromosome"/>
</dbReference>
<evidence type="ECO:0000256" key="1">
    <source>
        <dbReference type="SAM" id="SignalP"/>
    </source>
</evidence>
<feature type="chain" id="PRO_5003309383" evidence="1">
    <location>
        <begin position="23"/>
        <end position="146"/>
    </location>
</feature>
<dbReference type="HOGENOM" id="CLU_1773648_0_0_10"/>
<sequence>MKKLKHKALLMLFMIIGSIAISSCDDNDGYYLFDNLTSGSWEVDLGENDGPDALISIFNFYGDGLGIEYVETFDGLPIRENRFRWRLSNDYYANYLELRYMDVSRNEYFDELSLSGDIMRAVFYFDRYGFDNKVDGISVKMQHVFY</sequence>
<reference evidence="2 3" key="1">
    <citation type="journal article" date="2011" name="Stand. Genomic Sci.">
        <title>Non-contiguous finished genome sequence of Bacteroides coprosuis type strain (PC139).</title>
        <authorList>
            <person name="Land M."/>
            <person name="Held B."/>
            <person name="Gronow S."/>
            <person name="Abt B."/>
            <person name="Lucas S."/>
            <person name="Del Rio T.G."/>
            <person name="Nolan M."/>
            <person name="Tice H."/>
            <person name="Cheng J.F."/>
            <person name="Pitluck S."/>
            <person name="Liolios K."/>
            <person name="Pagani I."/>
            <person name="Ivanova N."/>
            <person name="Mavromatis K."/>
            <person name="Mikhailova N."/>
            <person name="Pati A."/>
            <person name="Tapia R."/>
            <person name="Han C."/>
            <person name="Goodwin L."/>
            <person name="Chen A."/>
            <person name="Palaniappan K."/>
            <person name="Hauser L."/>
            <person name="Brambilla E.M."/>
            <person name="Rohde M."/>
            <person name="Goker M."/>
            <person name="Detter J.C."/>
            <person name="Woyke T."/>
            <person name="Bristow J."/>
            <person name="Eisen J.A."/>
            <person name="Markowitz V."/>
            <person name="Hugenholtz P."/>
            <person name="Kyrpides N.C."/>
            <person name="Klenk H.P."/>
            <person name="Lapidus A."/>
        </authorList>
    </citation>
    <scope>NUCLEOTIDE SEQUENCE [LARGE SCALE GENOMIC DNA]</scope>
    <source>
        <strain evidence="2 3">DSM 18011</strain>
    </source>
</reference>
<evidence type="ECO:0000313" key="2">
    <source>
        <dbReference type="EMBL" id="EGJ71674.1"/>
    </source>
</evidence>
<proteinExistence type="predicted"/>
<protein>
    <submittedName>
        <fullName evidence="2">Putative lipoprotein</fullName>
    </submittedName>
</protein>
<evidence type="ECO:0000313" key="3">
    <source>
        <dbReference type="Proteomes" id="UP000018439"/>
    </source>
</evidence>
<keyword evidence="2" id="KW-0449">Lipoprotein</keyword>
<keyword evidence="1" id="KW-0732">Signal</keyword>
<gene>
    <name evidence="2" type="ORF">Bcop_1479</name>
</gene>
<accession>F3ZPT7</accession>
<dbReference type="STRING" id="679937.Bcop_1479"/>
<keyword evidence="3" id="KW-1185">Reference proteome</keyword>
<organism evidence="2 3">
    <name type="scientific">Bacteroides coprosuis DSM 18011</name>
    <dbReference type="NCBI Taxonomy" id="679937"/>
    <lineage>
        <taxon>Bacteria</taxon>
        <taxon>Pseudomonadati</taxon>
        <taxon>Bacteroidota</taxon>
        <taxon>Bacteroidia</taxon>
        <taxon>Bacteroidales</taxon>
        <taxon>Bacteroidaceae</taxon>
        <taxon>Bacteroides</taxon>
    </lineage>
</organism>
<dbReference type="AlphaFoldDB" id="F3ZPT7"/>
<dbReference type="PROSITE" id="PS51257">
    <property type="entry name" value="PROKAR_LIPOPROTEIN"/>
    <property type="match status" value="1"/>
</dbReference>
<name>F3ZPT7_9BACE</name>
<dbReference type="EMBL" id="CM001167">
    <property type="protein sequence ID" value="EGJ71674.1"/>
    <property type="molecule type" value="Genomic_DNA"/>
</dbReference>